<comment type="caution">
    <text evidence="5">The sequence shown here is derived from an EMBL/GenBank/DDBJ whole genome shotgun (WGS) entry which is preliminary data.</text>
</comment>
<feature type="chain" id="PRO_5002596814" evidence="4">
    <location>
        <begin position="25"/>
        <end position="341"/>
    </location>
</feature>
<dbReference type="AlphaFoldDB" id="A0A0H2MEC4"/>
<organism evidence="5 6">
    <name type="scientific">Kiloniella spongiae</name>
    <dbReference type="NCBI Taxonomy" id="1489064"/>
    <lineage>
        <taxon>Bacteria</taxon>
        <taxon>Pseudomonadati</taxon>
        <taxon>Pseudomonadota</taxon>
        <taxon>Alphaproteobacteria</taxon>
        <taxon>Rhodospirillales</taxon>
        <taxon>Kiloniellaceae</taxon>
        <taxon>Kiloniella</taxon>
    </lineage>
</organism>
<keyword evidence="2 4" id="KW-0732">Signal</keyword>
<comment type="similarity">
    <text evidence="1">Belongs to the bacterial solute-binding protein 1 family.</text>
</comment>
<feature type="binding site" evidence="3">
    <location>
        <position position="35"/>
    </location>
    <ligand>
        <name>Fe cation</name>
        <dbReference type="ChEBI" id="CHEBI:24875"/>
    </ligand>
</feature>
<dbReference type="SUPFAM" id="SSF53850">
    <property type="entry name" value="Periplasmic binding protein-like II"/>
    <property type="match status" value="1"/>
</dbReference>
<evidence type="ECO:0000256" key="2">
    <source>
        <dbReference type="ARBA" id="ARBA00022729"/>
    </source>
</evidence>
<dbReference type="PANTHER" id="PTHR30006:SF15">
    <property type="entry name" value="IRON-UTILIZATION PERIPLASMIC PROTEIN"/>
    <property type="match status" value="1"/>
</dbReference>
<dbReference type="OrthoDB" id="9769567at2"/>
<dbReference type="Proteomes" id="UP000035444">
    <property type="component" value="Unassembled WGS sequence"/>
</dbReference>
<evidence type="ECO:0000313" key="6">
    <source>
        <dbReference type="Proteomes" id="UP000035444"/>
    </source>
</evidence>
<proteinExistence type="inferred from homology"/>
<reference evidence="5 6" key="1">
    <citation type="submission" date="2015-03" db="EMBL/GenBank/DDBJ databases">
        <title>Genome Sequence of Kiloniella spongiae MEBiC09566, isolated from a marine sponge.</title>
        <authorList>
            <person name="Shao Z."/>
            <person name="Wang L."/>
            <person name="Li X."/>
        </authorList>
    </citation>
    <scope>NUCLEOTIDE SEQUENCE [LARGE SCALE GENOMIC DNA]</scope>
    <source>
        <strain evidence="5 6">MEBiC09566</strain>
    </source>
</reference>
<protein>
    <submittedName>
        <fullName evidence="5">Iron deficiency-induced protein A</fullName>
    </submittedName>
</protein>
<dbReference type="PIRSF" id="PIRSF002825">
    <property type="entry name" value="CfbpA"/>
    <property type="match status" value="1"/>
</dbReference>
<dbReference type="RefSeq" id="WP_047765971.1">
    <property type="nucleotide sequence ID" value="NZ_LAQL01000021.1"/>
</dbReference>
<evidence type="ECO:0000313" key="5">
    <source>
        <dbReference type="EMBL" id="KLN59012.1"/>
    </source>
</evidence>
<dbReference type="STRING" id="1489064.WH96_19750"/>
<name>A0A0H2MEC4_9PROT</name>
<sequence>MKAAWLATTAMLTAAAIGSTATYAEDVVNVYTSRHYQTDDALYDDFTKETGIKINLIEGKGAALIERIKSEGANSPADVLITVDAGNLWRAEQKDIFQSVSSDKLDANIPENLRHPDQKWYGLSTRARMIFFDKAKIKDGEITSYEDLADPKWKGKVCIRKSSNIYNQSLLASIVEEKGEEAAEKWASDVVANFARQPVKGDTNQLRGIGSGECEIAVANSYYFVRLMTKPKDQDKGLADKLGYVFPNQADRGTHVNISGAGVVKSAPNKEAAVKFLEYLTSEQAQSYFADGNNEFPVVSGVAPNSAVKGLGDFKVDTVNVSVYGKNQVTAQKIFDRVGWK</sequence>
<feature type="signal peptide" evidence="4">
    <location>
        <begin position="1"/>
        <end position="24"/>
    </location>
</feature>
<dbReference type="Gene3D" id="3.40.190.10">
    <property type="entry name" value="Periplasmic binding protein-like II"/>
    <property type="match status" value="2"/>
</dbReference>
<dbReference type="GO" id="GO:0046872">
    <property type="term" value="F:metal ion binding"/>
    <property type="evidence" value="ECO:0007669"/>
    <property type="project" value="UniProtKB-KW"/>
</dbReference>
<keyword evidence="3" id="KW-0479">Metal-binding</keyword>
<dbReference type="PATRIC" id="fig|1489064.4.peg.1778"/>
<dbReference type="EMBL" id="LAQL01000021">
    <property type="protein sequence ID" value="KLN59012.1"/>
    <property type="molecule type" value="Genomic_DNA"/>
</dbReference>
<dbReference type="Pfam" id="PF13343">
    <property type="entry name" value="SBP_bac_6"/>
    <property type="match status" value="1"/>
</dbReference>
<evidence type="ECO:0000256" key="3">
    <source>
        <dbReference type="PIRSR" id="PIRSR002825-1"/>
    </source>
</evidence>
<dbReference type="PANTHER" id="PTHR30006">
    <property type="entry name" value="THIAMINE-BINDING PERIPLASMIC PROTEIN-RELATED"/>
    <property type="match status" value="1"/>
</dbReference>
<evidence type="ECO:0000256" key="4">
    <source>
        <dbReference type="SAM" id="SignalP"/>
    </source>
</evidence>
<dbReference type="GO" id="GO:0030288">
    <property type="term" value="C:outer membrane-bounded periplasmic space"/>
    <property type="evidence" value="ECO:0007669"/>
    <property type="project" value="TreeGrafter"/>
</dbReference>
<gene>
    <name evidence="5" type="ORF">WH96_19750</name>
</gene>
<dbReference type="CDD" id="cd13542">
    <property type="entry name" value="PBP2_FutA1_ilke"/>
    <property type="match status" value="1"/>
</dbReference>
<accession>A0A0H2MEC4</accession>
<keyword evidence="6" id="KW-1185">Reference proteome</keyword>
<evidence type="ECO:0000256" key="1">
    <source>
        <dbReference type="ARBA" id="ARBA00008520"/>
    </source>
</evidence>
<keyword evidence="3" id="KW-0408">Iron</keyword>
<feature type="binding site" evidence="3">
    <location>
        <position position="222"/>
    </location>
    <ligand>
        <name>Fe cation</name>
        <dbReference type="ChEBI" id="CHEBI:24875"/>
    </ligand>
</feature>
<feature type="binding site" evidence="3">
    <location>
        <position position="223"/>
    </location>
    <ligand>
        <name>Fe cation</name>
        <dbReference type="ChEBI" id="CHEBI:24875"/>
    </ligand>
</feature>
<dbReference type="InterPro" id="IPR026045">
    <property type="entry name" value="Ferric-bd"/>
</dbReference>